<protein>
    <submittedName>
        <fullName evidence="1">CRISPR-associated protein Csb2</fullName>
    </submittedName>
</protein>
<dbReference type="AlphaFoldDB" id="A0A1H3G4Q0"/>
<dbReference type="Proteomes" id="UP000198921">
    <property type="component" value="Unassembled WGS sequence"/>
</dbReference>
<keyword evidence="2" id="KW-1185">Reference proteome</keyword>
<dbReference type="EMBL" id="FNOT01000004">
    <property type="protein sequence ID" value="SDX98302.1"/>
    <property type="molecule type" value="Genomic_DNA"/>
</dbReference>
<dbReference type="InterPro" id="IPR019089">
    <property type="entry name" value="Cas_GSU0054"/>
</dbReference>
<evidence type="ECO:0000313" key="1">
    <source>
        <dbReference type="EMBL" id="SDX98302.1"/>
    </source>
</evidence>
<sequence length="511" mass="54960">MREFAVIAELPLGAYRARTPGGHLDPVPSPARLHAALLCAAATGTRAMTDGDELRPNDDDLETLKWLEQHPPDGVAVPNTAQVRTTVYGYRREGTLVKEGGRGPKDKVVPRDVVGLIAVDGAFAWTWADRPSPAIQESLDALCRDVAHLGTADTPVRMRVGTAYPTHRRDPNADLFMTEKGLDVDIAADGRTEALIDAFAARRSTPRIAADRFSTSEVPRSTTYIDAGRQAARFVSLSRAEEPEGPWSTVLLAGFGGTQDRVRPADHVGWAIAVHRALIAIVGDGAPAVLTGTYLPGVPRPANRVAIQILTPNAVRAAGIAHQGAVLAVLLPTGADSTDLATVSEAFGRLPYVTWGRAVRTLTPLRARSARTFWLDGPAGRRFDVRPAAVPDTRPLGRDWTIADAVALSFGFVLRDRAELVGQGRGDTRHRETARRVQAAGLKVYSVQRVMDGDLSRYAHRIDPTRVIQPYRAQLSLGGLLNERSLVCIGQSRHLGGGLLAPSMDGSDSGW</sequence>
<gene>
    <name evidence="1" type="ORF">SAMN05660209_01736</name>
</gene>
<accession>A0A1H3G4Q0</accession>
<name>A0A1H3G4Q0_9ACTN</name>
<dbReference type="RefSeq" id="WP_091153750.1">
    <property type="nucleotide sequence ID" value="NZ_FNOT01000004.1"/>
</dbReference>
<dbReference type="NCBIfam" id="TIGR02165">
    <property type="entry name" value="cas5_6_GSU0054"/>
    <property type="match status" value="1"/>
</dbReference>
<reference evidence="2" key="1">
    <citation type="submission" date="2016-10" db="EMBL/GenBank/DDBJ databases">
        <authorList>
            <person name="Varghese N."/>
            <person name="Submissions S."/>
        </authorList>
    </citation>
    <scope>NUCLEOTIDE SEQUENCE [LARGE SCALE GENOMIC DNA]</scope>
    <source>
        <strain evidence="2">DSM 45422</strain>
    </source>
</reference>
<evidence type="ECO:0000313" key="2">
    <source>
        <dbReference type="Proteomes" id="UP000198921"/>
    </source>
</evidence>
<dbReference type="OrthoDB" id="3324965at2"/>
<organism evidence="1 2">
    <name type="scientific">Geodermatophilus africanus</name>
    <dbReference type="NCBI Taxonomy" id="1137993"/>
    <lineage>
        <taxon>Bacteria</taxon>
        <taxon>Bacillati</taxon>
        <taxon>Actinomycetota</taxon>
        <taxon>Actinomycetes</taxon>
        <taxon>Geodermatophilales</taxon>
        <taxon>Geodermatophilaceae</taxon>
        <taxon>Geodermatophilus</taxon>
    </lineage>
</organism>
<proteinExistence type="predicted"/>